<feature type="domain" description="IMS import disulfide relay-system CHCH-CHCH-like Cx9C" evidence="1">
    <location>
        <begin position="18"/>
        <end position="58"/>
    </location>
</feature>
<dbReference type="Gene3D" id="1.10.287.2900">
    <property type="match status" value="1"/>
</dbReference>
<evidence type="ECO:0000313" key="2">
    <source>
        <dbReference type="EMBL" id="KAK8946921.1"/>
    </source>
</evidence>
<dbReference type="InterPro" id="IPR031731">
    <property type="entry name" value="CX9C"/>
</dbReference>
<dbReference type="PANTHER" id="PTHR28066">
    <property type="entry name" value="37S RIBOSOMAL PROTEIN MRP10, MITOCHONDRIAL"/>
    <property type="match status" value="1"/>
</dbReference>
<evidence type="ECO:0000259" key="1">
    <source>
        <dbReference type="Pfam" id="PF16860"/>
    </source>
</evidence>
<organism evidence="2 3">
    <name type="scientific">Platanthera zijinensis</name>
    <dbReference type="NCBI Taxonomy" id="2320716"/>
    <lineage>
        <taxon>Eukaryota</taxon>
        <taxon>Viridiplantae</taxon>
        <taxon>Streptophyta</taxon>
        <taxon>Embryophyta</taxon>
        <taxon>Tracheophyta</taxon>
        <taxon>Spermatophyta</taxon>
        <taxon>Magnoliopsida</taxon>
        <taxon>Liliopsida</taxon>
        <taxon>Asparagales</taxon>
        <taxon>Orchidaceae</taxon>
        <taxon>Orchidoideae</taxon>
        <taxon>Orchideae</taxon>
        <taxon>Orchidinae</taxon>
        <taxon>Platanthera</taxon>
    </lineage>
</organism>
<dbReference type="InterPro" id="IPR017264">
    <property type="entry name" value="Ribosomal_mS37_fun"/>
</dbReference>
<dbReference type="Proteomes" id="UP001418222">
    <property type="component" value="Unassembled WGS sequence"/>
</dbReference>
<dbReference type="GO" id="GO:0005739">
    <property type="term" value="C:mitochondrion"/>
    <property type="evidence" value="ECO:0007669"/>
    <property type="project" value="GOC"/>
</dbReference>
<reference evidence="2 3" key="1">
    <citation type="journal article" date="2022" name="Nat. Plants">
        <title>Genomes of leafy and leafless Platanthera orchids illuminate the evolution of mycoheterotrophy.</title>
        <authorList>
            <person name="Li M.H."/>
            <person name="Liu K.W."/>
            <person name="Li Z."/>
            <person name="Lu H.C."/>
            <person name="Ye Q.L."/>
            <person name="Zhang D."/>
            <person name="Wang J.Y."/>
            <person name="Li Y.F."/>
            <person name="Zhong Z.M."/>
            <person name="Liu X."/>
            <person name="Yu X."/>
            <person name="Liu D.K."/>
            <person name="Tu X.D."/>
            <person name="Liu B."/>
            <person name="Hao Y."/>
            <person name="Liao X.Y."/>
            <person name="Jiang Y.T."/>
            <person name="Sun W.H."/>
            <person name="Chen J."/>
            <person name="Chen Y.Q."/>
            <person name="Ai Y."/>
            <person name="Zhai J.W."/>
            <person name="Wu S.S."/>
            <person name="Zhou Z."/>
            <person name="Hsiao Y.Y."/>
            <person name="Wu W.L."/>
            <person name="Chen Y.Y."/>
            <person name="Lin Y.F."/>
            <person name="Hsu J.L."/>
            <person name="Li C.Y."/>
            <person name="Wang Z.W."/>
            <person name="Zhao X."/>
            <person name="Zhong W.Y."/>
            <person name="Ma X.K."/>
            <person name="Ma L."/>
            <person name="Huang J."/>
            <person name="Chen G.Z."/>
            <person name="Huang M.Z."/>
            <person name="Huang L."/>
            <person name="Peng D.H."/>
            <person name="Luo Y.B."/>
            <person name="Zou S.Q."/>
            <person name="Chen S.P."/>
            <person name="Lan S."/>
            <person name="Tsai W.C."/>
            <person name="Van de Peer Y."/>
            <person name="Liu Z.J."/>
        </authorList>
    </citation>
    <scope>NUCLEOTIDE SEQUENCE [LARGE SCALE GENOMIC DNA]</scope>
    <source>
        <strain evidence="2">Lor287</strain>
    </source>
</reference>
<name>A0AAP0G9Y6_9ASPA</name>
<dbReference type="PANTHER" id="PTHR28066:SF1">
    <property type="entry name" value="SMALL RIBOSOMAL SUBUNIT PROTEIN MS37"/>
    <property type="match status" value="1"/>
</dbReference>
<dbReference type="EMBL" id="JBBWWQ010000005">
    <property type="protein sequence ID" value="KAK8946921.1"/>
    <property type="molecule type" value="Genomic_DNA"/>
</dbReference>
<sequence>MGRKAGGLYINPKKFGATGKPCMKEMVSFLSCVSLNKNNTDEKCSKQKELLATCAESQRGKPKNPARTINYHLQRLGKSKYF</sequence>
<accession>A0AAP0G9Y6</accession>
<dbReference type="PROSITE" id="PS51808">
    <property type="entry name" value="CHCH"/>
    <property type="match status" value="1"/>
</dbReference>
<comment type="caution">
    <text evidence="2">The sequence shown here is derived from an EMBL/GenBank/DDBJ whole genome shotgun (WGS) entry which is preliminary data.</text>
</comment>
<dbReference type="GO" id="GO:0003735">
    <property type="term" value="F:structural constituent of ribosome"/>
    <property type="evidence" value="ECO:0007669"/>
    <property type="project" value="InterPro"/>
</dbReference>
<dbReference type="Pfam" id="PF16860">
    <property type="entry name" value="CX9C"/>
    <property type="match status" value="1"/>
</dbReference>
<evidence type="ECO:0000313" key="3">
    <source>
        <dbReference type="Proteomes" id="UP001418222"/>
    </source>
</evidence>
<dbReference type="AlphaFoldDB" id="A0AAP0G9Y6"/>
<proteinExistence type="predicted"/>
<gene>
    <name evidence="2" type="ORF">KSP39_PZI007030</name>
</gene>
<keyword evidence="3" id="KW-1185">Reference proteome</keyword>
<protein>
    <recommendedName>
        <fullName evidence="1">IMS import disulfide relay-system CHCH-CHCH-like Cx9C domain-containing protein</fullName>
    </recommendedName>
</protein>
<dbReference type="GO" id="GO:0032543">
    <property type="term" value="P:mitochondrial translation"/>
    <property type="evidence" value="ECO:0007669"/>
    <property type="project" value="InterPro"/>
</dbReference>